<dbReference type="GO" id="GO:0033922">
    <property type="term" value="F:peptidoglycan beta-N-acetylmuramidase activity"/>
    <property type="evidence" value="ECO:0007669"/>
    <property type="project" value="InterPro"/>
</dbReference>
<dbReference type="PANTHER" id="PTHR42915:SF1">
    <property type="entry name" value="PEPTIDOGLYCAN BETA-N-ACETYLMURAMIDASE NAMZ"/>
    <property type="match status" value="1"/>
</dbReference>
<name>A0A8J3DFK1_9BACT</name>
<dbReference type="Pfam" id="PF07075">
    <property type="entry name" value="NamZ_N"/>
    <property type="match status" value="1"/>
</dbReference>
<dbReference type="Gene3D" id="3.90.1150.140">
    <property type="match status" value="1"/>
</dbReference>
<proteinExistence type="predicted"/>
<reference evidence="4" key="2">
    <citation type="submission" date="2020-09" db="EMBL/GenBank/DDBJ databases">
        <authorList>
            <person name="Sun Q."/>
            <person name="Kim S."/>
        </authorList>
    </citation>
    <scope>NUCLEOTIDE SEQUENCE</scope>
    <source>
        <strain evidence="4">KCTC 12870</strain>
    </source>
</reference>
<feature type="domain" description="Peptidoglycan beta-N-acetylmuramidase NamZ C-terminal" evidence="3">
    <location>
        <begin position="258"/>
        <end position="412"/>
    </location>
</feature>
<sequence>MPRPLLLFFLLAILTNAHAAPMIDLGIDTLRESGYAKLQGKRVGLLTHPAGVDKYGRPTWKVLADAPEVNLVALYGPEHGIDGHAAANEYVAHTTHGPTGLPAYSLYDKHRKPSPEMLNSIDIMVIDLQDLGVRSYTYVSAMKKAMEACFEQDVEVMVLDRPNPLGGLKVDGPPLDPQWKSYVGEFLVPYVHGMTIGELAIMAKKQPGVLDVSDETRRKGKLLVVPMGGWKRSMLWPDTGLKWVPTSPAIPDLSAAMGYSMTGLGTYVGDWRHGVGTQYNFRLLTYPGRSPAFIKRALEAERIPGLGYELTDGKTTRGASVPGVYLTVTNWQALDPCAISAYMMRLACQWSPSNPFANIGEKRRGFLIHMGDPAWLDELSTRGANARVELFLQEWSRQAKAFQQRSQAYWLY</sequence>
<dbReference type="Pfam" id="PF20732">
    <property type="entry name" value="NamZ_C"/>
    <property type="match status" value="1"/>
</dbReference>
<comment type="caution">
    <text evidence="4">The sequence shown here is derived from an EMBL/GenBank/DDBJ whole genome shotgun (WGS) entry which is preliminary data.</text>
</comment>
<dbReference type="PIRSF" id="PIRSF016719">
    <property type="entry name" value="UCP016719"/>
    <property type="match status" value="1"/>
</dbReference>
<dbReference type="RefSeq" id="WP_189512304.1">
    <property type="nucleotide sequence ID" value="NZ_BMXG01000004.1"/>
</dbReference>
<gene>
    <name evidence="4" type="ORF">GCM10007047_09060</name>
</gene>
<evidence type="ECO:0000259" key="2">
    <source>
        <dbReference type="Pfam" id="PF07075"/>
    </source>
</evidence>
<evidence type="ECO:0000256" key="1">
    <source>
        <dbReference type="SAM" id="SignalP"/>
    </source>
</evidence>
<reference evidence="4" key="1">
    <citation type="journal article" date="2014" name="Int. J. Syst. Evol. Microbiol.">
        <title>Complete genome sequence of Corynebacterium casei LMG S-19264T (=DSM 44701T), isolated from a smear-ripened cheese.</title>
        <authorList>
            <consortium name="US DOE Joint Genome Institute (JGI-PGF)"/>
            <person name="Walter F."/>
            <person name="Albersmeier A."/>
            <person name="Kalinowski J."/>
            <person name="Ruckert C."/>
        </authorList>
    </citation>
    <scope>NUCLEOTIDE SEQUENCE</scope>
    <source>
        <strain evidence="4">KCTC 12870</strain>
    </source>
</reference>
<dbReference type="Gene3D" id="3.40.50.12170">
    <property type="entry name" value="Uncharacterised protein PF07075, DUF1343"/>
    <property type="match status" value="1"/>
</dbReference>
<protein>
    <recommendedName>
        <fullName evidence="6">DUF1343 domain-containing protein</fullName>
    </recommendedName>
</protein>
<keyword evidence="5" id="KW-1185">Reference proteome</keyword>
<feature type="domain" description="Peptidoglycan beta-N-acetylmuramidase NamZ N-terminal" evidence="2">
    <location>
        <begin position="43"/>
        <end position="253"/>
    </location>
</feature>
<dbReference type="AlphaFoldDB" id="A0A8J3DFK1"/>
<evidence type="ECO:0000259" key="3">
    <source>
        <dbReference type="Pfam" id="PF20732"/>
    </source>
</evidence>
<feature type="signal peptide" evidence="1">
    <location>
        <begin position="1"/>
        <end position="19"/>
    </location>
</feature>
<feature type="chain" id="PRO_5035314665" description="DUF1343 domain-containing protein" evidence="1">
    <location>
        <begin position="20"/>
        <end position="412"/>
    </location>
</feature>
<keyword evidence="1" id="KW-0732">Signal</keyword>
<organism evidence="4 5">
    <name type="scientific">Cerasicoccus arenae</name>
    <dbReference type="NCBI Taxonomy" id="424488"/>
    <lineage>
        <taxon>Bacteria</taxon>
        <taxon>Pseudomonadati</taxon>
        <taxon>Verrucomicrobiota</taxon>
        <taxon>Opitutia</taxon>
        <taxon>Puniceicoccales</taxon>
        <taxon>Cerasicoccaceae</taxon>
        <taxon>Cerasicoccus</taxon>
    </lineage>
</organism>
<evidence type="ECO:0008006" key="6">
    <source>
        <dbReference type="Google" id="ProtNLM"/>
    </source>
</evidence>
<evidence type="ECO:0000313" key="4">
    <source>
        <dbReference type="EMBL" id="GHB95467.1"/>
    </source>
</evidence>
<dbReference type="InterPro" id="IPR048502">
    <property type="entry name" value="NamZ_N"/>
</dbReference>
<dbReference type="Proteomes" id="UP000642829">
    <property type="component" value="Unassembled WGS sequence"/>
</dbReference>
<evidence type="ECO:0000313" key="5">
    <source>
        <dbReference type="Proteomes" id="UP000642829"/>
    </source>
</evidence>
<dbReference type="PANTHER" id="PTHR42915">
    <property type="entry name" value="HYPOTHETICAL 460 KDA PROTEIN IN FEUA-SIGW INTERGENIC REGION [PRECURSOR]"/>
    <property type="match status" value="1"/>
</dbReference>
<dbReference type="InterPro" id="IPR048503">
    <property type="entry name" value="NamZ_C"/>
</dbReference>
<dbReference type="InterPro" id="IPR008302">
    <property type="entry name" value="NamZ"/>
</dbReference>
<dbReference type="EMBL" id="BMXG01000004">
    <property type="protein sequence ID" value="GHB95467.1"/>
    <property type="molecule type" value="Genomic_DNA"/>
</dbReference>
<accession>A0A8J3DFK1</accession>